<name>A0A821U130_9BILA</name>
<proteinExistence type="predicted"/>
<evidence type="ECO:0000313" key="1">
    <source>
        <dbReference type="EMBL" id="CAF4883498.1"/>
    </source>
</evidence>
<evidence type="ECO:0000313" key="2">
    <source>
        <dbReference type="Proteomes" id="UP000663848"/>
    </source>
</evidence>
<protein>
    <submittedName>
        <fullName evidence="1">Uncharacterized protein</fullName>
    </submittedName>
</protein>
<comment type="caution">
    <text evidence="1">The sequence shown here is derived from an EMBL/GenBank/DDBJ whole genome shotgun (WGS) entry which is preliminary data.</text>
</comment>
<feature type="non-terminal residue" evidence="1">
    <location>
        <position position="36"/>
    </location>
</feature>
<gene>
    <name evidence="1" type="ORF">QYT958_LOCUS29539</name>
</gene>
<accession>A0A821U130</accession>
<organism evidence="1 2">
    <name type="scientific">Rotaria socialis</name>
    <dbReference type="NCBI Taxonomy" id="392032"/>
    <lineage>
        <taxon>Eukaryota</taxon>
        <taxon>Metazoa</taxon>
        <taxon>Spiralia</taxon>
        <taxon>Gnathifera</taxon>
        <taxon>Rotifera</taxon>
        <taxon>Eurotatoria</taxon>
        <taxon>Bdelloidea</taxon>
        <taxon>Philodinida</taxon>
        <taxon>Philodinidae</taxon>
        <taxon>Rotaria</taxon>
    </lineage>
</organism>
<dbReference type="Proteomes" id="UP000663848">
    <property type="component" value="Unassembled WGS sequence"/>
</dbReference>
<dbReference type="AlphaFoldDB" id="A0A821U130"/>
<dbReference type="EMBL" id="CAJOBR010008736">
    <property type="protein sequence ID" value="CAF4883498.1"/>
    <property type="molecule type" value="Genomic_DNA"/>
</dbReference>
<sequence length="36" mass="3948">MASSQQTHGAASCCRNRRELSSDDIENLKRLRSAGV</sequence>
<reference evidence="1" key="1">
    <citation type="submission" date="2021-02" db="EMBL/GenBank/DDBJ databases">
        <authorList>
            <person name="Nowell W R."/>
        </authorList>
    </citation>
    <scope>NUCLEOTIDE SEQUENCE</scope>
</reference>